<dbReference type="InterPro" id="IPR016169">
    <property type="entry name" value="FAD-bd_PCMH_sub2"/>
</dbReference>
<dbReference type="Gene3D" id="3.30.465.10">
    <property type="match status" value="1"/>
</dbReference>
<name>A0A512M6R5_9BACT</name>
<comment type="caution">
    <text evidence="14">The sequence shown here is derived from an EMBL/GenBank/DDBJ whole genome shotgun (WGS) entry which is preliminary data.</text>
</comment>
<gene>
    <name evidence="14" type="ORF">BGE01nite_17160</name>
</gene>
<organism evidence="14 15">
    <name type="scientific">Brevifollis gellanilyticus</name>
    <dbReference type="NCBI Taxonomy" id="748831"/>
    <lineage>
        <taxon>Bacteria</taxon>
        <taxon>Pseudomonadati</taxon>
        <taxon>Verrucomicrobiota</taxon>
        <taxon>Verrucomicrobiia</taxon>
        <taxon>Verrucomicrobiales</taxon>
        <taxon>Verrucomicrobiaceae</taxon>
    </lineage>
</organism>
<feature type="transmembrane region" description="Helical" evidence="11">
    <location>
        <begin position="86"/>
        <end position="107"/>
    </location>
</feature>
<dbReference type="GO" id="GO:0005886">
    <property type="term" value="C:plasma membrane"/>
    <property type="evidence" value="ECO:0007669"/>
    <property type="project" value="UniProtKB-SubCell"/>
</dbReference>
<dbReference type="EMBL" id="BKAG01000009">
    <property type="protein sequence ID" value="GEP42425.1"/>
    <property type="molecule type" value="Genomic_DNA"/>
</dbReference>
<evidence type="ECO:0000256" key="4">
    <source>
        <dbReference type="ARBA" id="ARBA00022737"/>
    </source>
</evidence>
<feature type="transmembrane region" description="Helical" evidence="11">
    <location>
        <begin position="34"/>
        <end position="55"/>
    </location>
</feature>
<dbReference type="InterPro" id="IPR036318">
    <property type="entry name" value="FAD-bd_PCMH-like_sf"/>
</dbReference>
<proteinExistence type="predicted"/>
<evidence type="ECO:0000313" key="15">
    <source>
        <dbReference type="Proteomes" id="UP000321577"/>
    </source>
</evidence>
<feature type="domain" description="CBS" evidence="12">
    <location>
        <begin position="314"/>
        <end position="371"/>
    </location>
</feature>
<dbReference type="SUPFAM" id="SSF56176">
    <property type="entry name" value="FAD-binding/transporter-associated domain-like"/>
    <property type="match status" value="1"/>
</dbReference>
<feature type="domain" description="CBS" evidence="12">
    <location>
        <begin position="251"/>
        <end position="311"/>
    </location>
</feature>
<dbReference type="InterPro" id="IPR002550">
    <property type="entry name" value="CNNM"/>
</dbReference>
<dbReference type="InterPro" id="IPR046342">
    <property type="entry name" value="CBS_dom_sf"/>
</dbReference>
<dbReference type="RefSeq" id="WP_146850022.1">
    <property type="nucleotide sequence ID" value="NZ_BKAG01000009.1"/>
</dbReference>
<dbReference type="Proteomes" id="UP000321577">
    <property type="component" value="Unassembled WGS sequence"/>
</dbReference>
<feature type="compositionally biased region" description="Acidic residues" evidence="10">
    <location>
        <begin position="460"/>
        <end position="477"/>
    </location>
</feature>
<feature type="region of interest" description="Disordered" evidence="10">
    <location>
        <begin position="453"/>
        <end position="477"/>
    </location>
</feature>
<keyword evidence="15" id="KW-1185">Reference proteome</keyword>
<keyword evidence="4" id="KW-0677">Repeat</keyword>
<dbReference type="CDD" id="cd04590">
    <property type="entry name" value="CBS_pair_CorC_HlyC_assoc"/>
    <property type="match status" value="1"/>
</dbReference>
<evidence type="ECO:0000256" key="2">
    <source>
        <dbReference type="ARBA" id="ARBA00022475"/>
    </source>
</evidence>
<dbReference type="Pfam" id="PF01595">
    <property type="entry name" value="CNNM"/>
    <property type="match status" value="1"/>
</dbReference>
<evidence type="ECO:0000256" key="9">
    <source>
        <dbReference type="PROSITE-ProRule" id="PRU01193"/>
    </source>
</evidence>
<keyword evidence="5 9" id="KW-1133">Transmembrane helix</keyword>
<reference evidence="14 15" key="1">
    <citation type="submission" date="2019-07" db="EMBL/GenBank/DDBJ databases">
        <title>Whole genome shotgun sequence of Brevifollis gellanilyticus NBRC 108608.</title>
        <authorList>
            <person name="Hosoyama A."/>
            <person name="Uohara A."/>
            <person name="Ohji S."/>
            <person name="Ichikawa N."/>
        </authorList>
    </citation>
    <scope>NUCLEOTIDE SEQUENCE [LARGE SCALE GENOMIC DNA]</scope>
    <source>
        <strain evidence="14 15">NBRC 108608</strain>
    </source>
</reference>
<evidence type="ECO:0000256" key="1">
    <source>
        <dbReference type="ARBA" id="ARBA00004651"/>
    </source>
</evidence>
<keyword evidence="7 9" id="KW-0472">Membrane</keyword>
<protein>
    <submittedName>
        <fullName evidence="14">Membrane protein</fullName>
    </submittedName>
</protein>
<comment type="subcellular location">
    <subcellularLocation>
        <location evidence="1">Cell membrane</location>
        <topology evidence="1">Multi-pass membrane protein</topology>
    </subcellularLocation>
</comment>
<dbReference type="GO" id="GO:0050660">
    <property type="term" value="F:flavin adenine dinucleotide binding"/>
    <property type="evidence" value="ECO:0007669"/>
    <property type="project" value="InterPro"/>
</dbReference>
<evidence type="ECO:0000256" key="6">
    <source>
        <dbReference type="ARBA" id="ARBA00023122"/>
    </source>
</evidence>
<accession>A0A512M6R5</accession>
<dbReference type="InterPro" id="IPR051676">
    <property type="entry name" value="UPF0053_domain"/>
</dbReference>
<evidence type="ECO:0000259" key="13">
    <source>
        <dbReference type="PROSITE" id="PS51846"/>
    </source>
</evidence>
<dbReference type="InterPro" id="IPR000644">
    <property type="entry name" value="CBS_dom"/>
</dbReference>
<sequence>MPGSSLAAFTLLLANSSGELVREWHFTGGNLAWHGLIVFVIILLNAFFVAAEFAIVKVRDSQLQAAQEDGVQGAKFARQVTRNLDAYLSAGQLGITLTSIALGIFGEPYVAEIVQPLLFKVGITSDAWVHGVSIVIAYAFVTYLHVVLGEQTPKVFAIRKSLKTTLLIAKPLHVFYVLLKPAIYILNASTNFVLKFLFRIEAVSGHEIAHSEEELRHIVAESQKSKEVTETEKDILLNALGLNDRCVRDVMTPRNAVISLDVEDDFATNLKRAVDHKHTRYPLVEGHLDHSIGMIHIKDLLGLVGQPQADLRKIKRDLTMVPEHMPIDKLLRHFLDKHAHVALAVDEYGGAVGIVTLDNVLEEIVGDIQDEFDHEVSEFRRIDENSFDVDGTLNLYELADHAGIEIENDEVTTIGGHVTHLIGHLPKVGEKVRIGDYEVVTLKADTRRIQQLRFTKRPEEDDGASEDADSDAEDGDE</sequence>
<dbReference type="InterPro" id="IPR005170">
    <property type="entry name" value="Transptr-assoc_dom"/>
</dbReference>
<keyword evidence="3 9" id="KW-0812">Transmembrane</keyword>
<dbReference type="PROSITE" id="PS51371">
    <property type="entry name" value="CBS"/>
    <property type="match status" value="2"/>
</dbReference>
<evidence type="ECO:0000256" key="11">
    <source>
        <dbReference type="SAM" id="Phobius"/>
    </source>
</evidence>
<evidence type="ECO:0000313" key="14">
    <source>
        <dbReference type="EMBL" id="GEP42425.1"/>
    </source>
</evidence>
<evidence type="ECO:0000256" key="5">
    <source>
        <dbReference type="ARBA" id="ARBA00022989"/>
    </source>
</evidence>
<dbReference type="InterPro" id="IPR044751">
    <property type="entry name" value="Ion_transp-like_CBS"/>
</dbReference>
<dbReference type="OrthoDB" id="9798188at2"/>
<evidence type="ECO:0000259" key="12">
    <source>
        <dbReference type="PROSITE" id="PS51371"/>
    </source>
</evidence>
<evidence type="ECO:0000256" key="10">
    <source>
        <dbReference type="SAM" id="MobiDB-lite"/>
    </source>
</evidence>
<dbReference type="PANTHER" id="PTHR43099">
    <property type="entry name" value="UPF0053 PROTEIN YRKA"/>
    <property type="match status" value="1"/>
</dbReference>
<dbReference type="FunFam" id="3.10.580.10:FF:000002">
    <property type="entry name" value="Magnesium/cobalt efflux protein CorC"/>
    <property type="match status" value="1"/>
</dbReference>
<evidence type="ECO:0000256" key="8">
    <source>
        <dbReference type="PROSITE-ProRule" id="PRU00703"/>
    </source>
</evidence>
<dbReference type="SMART" id="SM01091">
    <property type="entry name" value="CorC_HlyC"/>
    <property type="match status" value="1"/>
</dbReference>
<evidence type="ECO:0000256" key="7">
    <source>
        <dbReference type="ARBA" id="ARBA00023136"/>
    </source>
</evidence>
<keyword evidence="6 8" id="KW-0129">CBS domain</keyword>
<dbReference type="Pfam" id="PF03471">
    <property type="entry name" value="CorC_HlyC"/>
    <property type="match status" value="1"/>
</dbReference>
<feature type="domain" description="CNNM transmembrane" evidence="13">
    <location>
        <begin position="27"/>
        <end position="232"/>
    </location>
</feature>
<dbReference type="AlphaFoldDB" id="A0A512M6R5"/>
<feature type="transmembrane region" description="Helical" evidence="11">
    <location>
        <begin position="167"/>
        <end position="186"/>
    </location>
</feature>
<dbReference type="Gene3D" id="3.10.580.10">
    <property type="entry name" value="CBS-domain"/>
    <property type="match status" value="1"/>
</dbReference>
<dbReference type="PROSITE" id="PS51846">
    <property type="entry name" value="CNNM"/>
    <property type="match status" value="1"/>
</dbReference>
<dbReference type="SUPFAM" id="SSF54631">
    <property type="entry name" value="CBS-domain pair"/>
    <property type="match status" value="1"/>
</dbReference>
<keyword evidence="2" id="KW-1003">Cell membrane</keyword>
<evidence type="ECO:0000256" key="3">
    <source>
        <dbReference type="ARBA" id="ARBA00022692"/>
    </source>
</evidence>
<feature type="transmembrane region" description="Helical" evidence="11">
    <location>
        <begin position="127"/>
        <end position="146"/>
    </location>
</feature>
<dbReference type="PANTHER" id="PTHR43099:SF2">
    <property type="entry name" value="UPF0053 PROTEIN YRKA"/>
    <property type="match status" value="1"/>
</dbReference>
<dbReference type="Pfam" id="PF00571">
    <property type="entry name" value="CBS"/>
    <property type="match status" value="2"/>
</dbReference>